<dbReference type="PANTHER" id="PTHR43606:SF1">
    <property type="entry name" value="PHOD-LIKE PHOSPHATASE METALLOPHOSPHATASE DOMAIN-CONTAINING PROTEIN"/>
    <property type="match status" value="1"/>
</dbReference>
<dbReference type="InterPro" id="IPR052900">
    <property type="entry name" value="Phospholipid_Metab_Enz"/>
</dbReference>
<proteinExistence type="predicted"/>
<organism evidence="3 4">
    <name type="scientific">Methylomicrobium album BG8</name>
    <dbReference type="NCBI Taxonomy" id="686340"/>
    <lineage>
        <taxon>Bacteria</taxon>
        <taxon>Pseudomonadati</taxon>
        <taxon>Pseudomonadota</taxon>
        <taxon>Gammaproteobacteria</taxon>
        <taxon>Methylococcales</taxon>
        <taxon>Methylococcaceae</taxon>
        <taxon>Methylomicrobium</taxon>
    </lineage>
</organism>
<dbReference type="InterPro" id="IPR029052">
    <property type="entry name" value="Metallo-depent_PP-like"/>
</dbReference>
<dbReference type="RefSeq" id="WP_005370653.1">
    <property type="nucleotide sequence ID" value="NZ_CM001475.1"/>
</dbReference>
<dbReference type="CDD" id="cd07389">
    <property type="entry name" value="MPP_PhoD"/>
    <property type="match status" value="1"/>
</dbReference>
<dbReference type="Pfam" id="PF09423">
    <property type="entry name" value="PhoD"/>
    <property type="match status" value="1"/>
</dbReference>
<evidence type="ECO:0000313" key="4">
    <source>
        <dbReference type="Proteomes" id="UP000005090"/>
    </source>
</evidence>
<name>H8GIN6_METAL</name>
<accession>H8GIN6</accession>
<dbReference type="Gene3D" id="3.60.21.70">
    <property type="entry name" value="PhoD-like phosphatase"/>
    <property type="match status" value="1"/>
</dbReference>
<feature type="domain" description="Phospholipase D N-terminal" evidence="2">
    <location>
        <begin position="51"/>
        <end position="142"/>
    </location>
</feature>
<gene>
    <name evidence="3" type="ORF">Metal_1262</name>
</gene>
<dbReference type="PANTHER" id="PTHR43606">
    <property type="entry name" value="PHOSPHATASE, PUTATIVE (AFU_ORTHOLOGUE AFUA_6G08710)-RELATED"/>
    <property type="match status" value="1"/>
</dbReference>
<dbReference type="AlphaFoldDB" id="H8GIN6"/>
<dbReference type="InterPro" id="IPR032093">
    <property type="entry name" value="PhoD_N"/>
</dbReference>
<dbReference type="eggNOG" id="COG3540">
    <property type="taxonomic scope" value="Bacteria"/>
</dbReference>
<reference evidence="3 4" key="1">
    <citation type="journal article" date="2013" name="Genome Announc.">
        <title>Genome Sequence of the Obligate Gammaproteobacterial Methanotroph Methylomicrobium album Strain BG8.</title>
        <authorList>
            <person name="Kits K.D."/>
            <person name="Kalyuzhnaya M.G."/>
            <person name="Klotz M.G."/>
            <person name="Jetten M.S."/>
            <person name="Op den Camp H.J."/>
            <person name="Vuilleumier S."/>
            <person name="Bringel F."/>
            <person name="Dispirito A.A."/>
            <person name="Murrell J.C."/>
            <person name="Bruce D."/>
            <person name="Cheng J.F."/>
            <person name="Copeland A."/>
            <person name="Goodwin L."/>
            <person name="Hauser L."/>
            <person name="Lajus A."/>
            <person name="Land M.L."/>
            <person name="Lapidus A."/>
            <person name="Lucas S."/>
            <person name="Medigue C."/>
            <person name="Pitluck S."/>
            <person name="Woyke T."/>
            <person name="Zeytun A."/>
            <person name="Stein L.Y."/>
        </authorList>
    </citation>
    <scope>NUCLEOTIDE SEQUENCE [LARGE SCALE GENOMIC DNA]</scope>
    <source>
        <strain evidence="3 4">BG8</strain>
    </source>
</reference>
<dbReference type="InterPro" id="IPR038607">
    <property type="entry name" value="PhoD-like_sf"/>
</dbReference>
<dbReference type="SUPFAM" id="SSF56300">
    <property type="entry name" value="Metallo-dependent phosphatases"/>
    <property type="match status" value="1"/>
</dbReference>
<evidence type="ECO:0000259" key="1">
    <source>
        <dbReference type="Pfam" id="PF09423"/>
    </source>
</evidence>
<feature type="domain" description="PhoD-like phosphatase metallophosphatase" evidence="1">
    <location>
        <begin position="158"/>
        <end position="513"/>
    </location>
</feature>
<dbReference type="EMBL" id="CM001475">
    <property type="protein sequence ID" value="EIC29063.1"/>
    <property type="molecule type" value="Genomic_DNA"/>
</dbReference>
<dbReference type="Proteomes" id="UP000005090">
    <property type="component" value="Chromosome"/>
</dbReference>
<sequence length="538" mass="59249">MANDVLGSRRHFLKTAGLALGAGFIPTLAGYGSSGGSGRAGELTGRPLTLQGVQFGDMLADRAVVWSRSDGPARMVVEYGFKPDFSDAGTLPGPLALPGTDYTARLDLSGLPSGREVYVRVLFRDLDNPKIFSEPLYGRFRTAPEDRRDVRFLWSGDTCGQGWGINPDIGGMRIFEAMRRTAPDFFIHCGDSIYADSPIPESQIVPQTGAVWNNLVIPEVAKVAETLDEFRGRYKYNLLDDNLRRFNAEVPTVWLWDDHEITNNWSPSKDLGADPRYAEKSIAKLVERGRRAAFEYAPMRLPSADAAGRIYRKLSYGPLLDVFALDMRSYRGGNNCNDQARPGPETCYLGREQLDWLKAGLKRSAAVWKVIAADMPLGLQSLDGVDGRSRPQFESVANGDGPVRGREFELAELLAFLKREGIANTVWLTADVHYAAAHFYEPAKARFKDFEPFWEFVAGPLNAGSFGPHELDDTFGPQVIFQKASPVSNLSPLLGLQSFGQVDVDGRSGVMTVVLKDGEGNALYTGELVPAWRKRGPK</sequence>
<evidence type="ECO:0000313" key="3">
    <source>
        <dbReference type="EMBL" id="EIC29063.1"/>
    </source>
</evidence>
<dbReference type="PROSITE" id="PS51318">
    <property type="entry name" value="TAT"/>
    <property type="match status" value="1"/>
</dbReference>
<dbReference type="InterPro" id="IPR018946">
    <property type="entry name" value="PhoD-like_MPP"/>
</dbReference>
<keyword evidence="4" id="KW-1185">Reference proteome</keyword>
<dbReference type="STRING" id="686340.Metal_1262"/>
<protein>
    <submittedName>
        <fullName evidence="3">Phosphodiesterase/alkaline phosphatase D</fullName>
    </submittedName>
</protein>
<dbReference type="HOGENOM" id="CLU_525464_0_0_6"/>
<evidence type="ECO:0000259" key="2">
    <source>
        <dbReference type="Pfam" id="PF16655"/>
    </source>
</evidence>
<dbReference type="Pfam" id="PF16655">
    <property type="entry name" value="PhoD_N"/>
    <property type="match status" value="1"/>
</dbReference>
<dbReference type="InterPro" id="IPR006311">
    <property type="entry name" value="TAT_signal"/>
</dbReference>